<dbReference type="Pfam" id="PF16073">
    <property type="entry name" value="SAT"/>
    <property type="match status" value="1"/>
</dbReference>
<reference evidence="9" key="1">
    <citation type="journal article" date="2010" name="Genome Res.">
        <title>Population genomic sequencing of Coccidioides fungi reveals recent hybridization and transposon control.</title>
        <authorList>
            <person name="Neafsey D.E."/>
            <person name="Barker B.M."/>
            <person name="Sharpton T.J."/>
            <person name="Stajich J.E."/>
            <person name="Park D.J."/>
            <person name="Whiston E."/>
            <person name="Hung C.-Y."/>
            <person name="McMahan C."/>
            <person name="White J."/>
            <person name="Sykes S."/>
            <person name="Heiman D."/>
            <person name="Young S."/>
            <person name="Zeng Q."/>
            <person name="Abouelleil A."/>
            <person name="Aftuck L."/>
            <person name="Bessette D."/>
            <person name="Brown A."/>
            <person name="FitzGerald M."/>
            <person name="Lui A."/>
            <person name="Macdonald J.P."/>
            <person name="Priest M."/>
            <person name="Orbach M.J."/>
            <person name="Galgiani J.N."/>
            <person name="Kirkland T.N."/>
            <person name="Cole G.T."/>
            <person name="Birren B.W."/>
            <person name="Henn M.R."/>
            <person name="Taylor J.W."/>
            <person name="Rounsley S.D."/>
        </authorList>
    </citation>
    <scope>NUCLEOTIDE SEQUENCE [LARGE SCALE GENOMIC DNA]</scope>
    <source>
        <strain evidence="9">RMSCC 3703</strain>
    </source>
</reference>
<dbReference type="SMART" id="SM00825">
    <property type="entry name" value="PKS_KS"/>
    <property type="match status" value="1"/>
</dbReference>
<evidence type="ECO:0000256" key="3">
    <source>
        <dbReference type="ARBA" id="ARBA00022679"/>
    </source>
</evidence>
<dbReference type="InterPro" id="IPR016036">
    <property type="entry name" value="Malonyl_transacylase_ACP-bd"/>
</dbReference>
<dbReference type="PROSITE" id="PS52019">
    <property type="entry name" value="PKS_MFAS_DH"/>
    <property type="match status" value="1"/>
</dbReference>
<evidence type="ECO:0000256" key="2">
    <source>
        <dbReference type="ARBA" id="ARBA00022553"/>
    </source>
</evidence>
<evidence type="ECO:0000259" key="7">
    <source>
        <dbReference type="PROSITE" id="PS52019"/>
    </source>
</evidence>
<dbReference type="Proteomes" id="UP000054559">
    <property type="component" value="Unassembled WGS sequence"/>
</dbReference>
<evidence type="ECO:0000313" key="9">
    <source>
        <dbReference type="Proteomes" id="UP000054559"/>
    </source>
</evidence>
<dbReference type="InterPro" id="IPR001227">
    <property type="entry name" value="Ac_transferase_dom_sf"/>
</dbReference>
<dbReference type="PANTHER" id="PTHR45681:SF6">
    <property type="entry name" value="POLYKETIDE SYNTHASE 37"/>
    <property type="match status" value="1"/>
</dbReference>
<dbReference type="SUPFAM" id="SSF55048">
    <property type="entry name" value="Probable ACP-binding domain of malonyl-CoA ACP transacylase"/>
    <property type="match status" value="1"/>
</dbReference>
<dbReference type="Pfam" id="PF02801">
    <property type="entry name" value="Ketoacyl-synt_C"/>
    <property type="match status" value="1"/>
</dbReference>
<accession>A0A0J8QLR7</accession>
<dbReference type="InterPro" id="IPR049900">
    <property type="entry name" value="PKS_mFAS_DH"/>
</dbReference>
<proteinExistence type="predicted"/>
<dbReference type="GO" id="GO:0016746">
    <property type="term" value="F:acyltransferase activity"/>
    <property type="evidence" value="ECO:0007669"/>
    <property type="project" value="UniProtKB-KW"/>
</dbReference>
<dbReference type="InterPro" id="IPR016039">
    <property type="entry name" value="Thiolase-like"/>
</dbReference>
<keyword evidence="4" id="KW-0012">Acyltransferase</keyword>
<dbReference type="CDD" id="cd00833">
    <property type="entry name" value="PKS"/>
    <property type="match status" value="1"/>
</dbReference>
<keyword evidence="3" id="KW-0808">Transferase</keyword>
<dbReference type="Gene3D" id="3.10.129.110">
    <property type="entry name" value="Polyketide synthase dehydratase"/>
    <property type="match status" value="1"/>
</dbReference>
<dbReference type="InterPro" id="IPR050444">
    <property type="entry name" value="Polyketide_Synthase"/>
</dbReference>
<evidence type="ECO:0000256" key="1">
    <source>
        <dbReference type="ARBA" id="ARBA00022450"/>
    </source>
</evidence>
<keyword evidence="1" id="KW-0596">Phosphopantetheine</keyword>
<gene>
    <name evidence="8" type="ORF">CISG_03516</name>
</gene>
<dbReference type="InterPro" id="IPR042104">
    <property type="entry name" value="PKS_dehydratase_sf"/>
</dbReference>
<dbReference type="Gene3D" id="3.40.47.10">
    <property type="match status" value="1"/>
</dbReference>
<feature type="domain" description="PKS/mFAS DH" evidence="7">
    <location>
        <begin position="1110"/>
        <end position="1257"/>
    </location>
</feature>
<dbReference type="InterPro" id="IPR014043">
    <property type="entry name" value="Acyl_transferase_dom"/>
</dbReference>
<dbReference type="Pfam" id="PF00698">
    <property type="entry name" value="Acyl_transf_1"/>
    <property type="match status" value="1"/>
</dbReference>
<comment type="caution">
    <text evidence="5">Lacks conserved residue(s) required for the propagation of feature annotation.</text>
</comment>
<dbReference type="SMART" id="SM00827">
    <property type="entry name" value="PKS_AT"/>
    <property type="match status" value="1"/>
</dbReference>
<evidence type="ECO:0000259" key="6">
    <source>
        <dbReference type="PROSITE" id="PS52004"/>
    </source>
</evidence>
<organism evidence="8 9">
    <name type="scientific">Coccidioides immitis RMSCC 3703</name>
    <dbReference type="NCBI Taxonomy" id="454286"/>
    <lineage>
        <taxon>Eukaryota</taxon>
        <taxon>Fungi</taxon>
        <taxon>Dikarya</taxon>
        <taxon>Ascomycota</taxon>
        <taxon>Pezizomycotina</taxon>
        <taxon>Eurotiomycetes</taxon>
        <taxon>Eurotiomycetidae</taxon>
        <taxon>Onygenales</taxon>
        <taxon>Onygenaceae</taxon>
        <taxon>Coccidioides</taxon>
    </lineage>
</organism>
<dbReference type="STRING" id="454286.A0A0J8QLR7"/>
<feature type="domain" description="Ketosynthase family 3 (KS3)" evidence="6">
    <location>
        <begin position="266"/>
        <end position="619"/>
    </location>
</feature>
<protein>
    <submittedName>
        <fullName evidence="8">3-oxoacyl reductase 2</fullName>
    </submittedName>
</protein>
<dbReference type="PANTHER" id="PTHR45681">
    <property type="entry name" value="POLYKETIDE SYNTHASE 44-RELATED"/>
    <property type="match status" value="1"/>
</dbReference>
<dbReference type="AlphaFoldDB" id="A0A0J8QLR7"/>
<dbReference type="InterPro" id="IPR032088">
    <property type="entry name" value="SAT"/>
</dbReference>
<sequence length="1257" mass="137497">MDDRLKGPISGPLILLFGSLPLSFDEASFTELRKTVIEADSHDWILKAIAELPQCWRTIIAALPNLEDWSALNQLENLDFAFRTGQQLKIPFLLPNALLIPLAVISHLAQYTAFLHSNQLDLDNKSDHLLDSKHGAETLGFCTGLLSAFAVSSATHREEFVKYGAVAVRLGLLIGMVVDSQDRESELGTSKSLATLCNTAESAEEVLRVLKHFPEAYVSVNYDEYRVTVTAASSTVSKLQQQLKSSGVMVSEVGLFGRFHAECHRPQLSSLVEFCNTHPEFQLPDASQLVIPTRSNSGGELITKGTLHSHALTSILVEPPQWYRTFSTVRAGSLNDKNAAIFSFGSERCIPPSLMRRLSQQVVYVADRDLTNGQFEGLQKDQRTYSDNDIAVVGKSQHREVPKERFGFETAFRDTDPKRKWFGNFVNGHDIGEGIAAVFLKKASAAIADGDQILGVIAATAVQQNQNCTPIFVPNVPSLSSLFCAVRNQARIKPAEISVVEAHGTGTAVGDPAEYDSIRKALGGPARTGPLMLGSVKGLVGHIECTSGIVSIIKVLLMIQKSMIPPQASFNTINPAIDATPADNMSIPTKLQAWNTDFKAALINNYGASGSNASMVITQPLVPRSKTAPESPIEVAAGTKFPFWFCGLDDQSLRRYSEAFRKFIAGQSSSTKGLSLSNISFNLARQSNRSLERSLMFSVRSVDELLQKLEMFEKGDMSVASAATTAQPRPVVLCFGGQVSTFIGLDPNVYKRVAILQKHLDTVDAAARSLGAGSIFPSIFERSPIQDTVKLQLILFAMQYACAHSWIDSGIQPAAVVGHSFGELTALCVSQILSLEDSLRMVVSRATLVRDAWSGDKGAMIAVEADVEDVEKLLSESSKNCPGEIPASIACYNGPRSFTIAGSTASIEAVAASISTPAFSSMRAKRLNVTNAFHCALLDPLLEQLEQGSKNLNFGEPIIPMERATEFPHQEKLTPRFVSDHIRSPVFFHHAVERLSKRHLSCIFLEAGSNSTITSMASRALGNPGSSHFHAVNITCDNGINNLTDTTLSLWRAGLKVDHWPHQTAQTKEHTPLLLPPYQFDKVSHWIELRGPPKVSSTPTLPKEEEERVPDQLLTFVGYQDGRKRLAKFQINTMISKYDRLIVGHVIAETEPICPSTVQLDLVVEAIRNLRPDLMAAKLMPQIHGVQNQSPICINAARAVWIEVNEDDTSTAPSWNFEVFSTDLANSTLKTLHTTGKVLFRPSDDLMIKLEFARLSG</sequence>
<dbReference type="EMBL" id="DS268130">
    <property type="protein sequence ID" value="KMU73381.1"/>
    <property type="molecule type" value="Genomic_DNA"/>
</dbReference>
<dbReference type="Gene3D" id="3.30.70.3290">
    <property type="match status" value="1"/>
</dbReference>
<dbReference type="Gene3D" id="3.40.366.10">
    <property type="entry name" value="Malonyl-Coenzyme A Acyl Carrier Protein, domain 2"/>
    <property type="match status" value="2"/>
</dbReference>
<evidence type="ECO:0000256" key="5">
    <source>
        <dbReference type="PROSITE-ProRule" id="PRU01363"/>
    </source>
</evidence>
<dbReference type="InterPro" id="IPR020841">
    <property type="entry name" value="PKS_Beta-ketoAc_synthase_dom"/>
</dbReference>
<evidence type="ECO:0000313" key="8">
    <source>
        <dbReference type="EMBL" id="KMU73381.1"/>
    </source>
</evidence>
<dbReference type="SUPFAM" id="SSF52151">
    <property type="entry name" value="FabD/lysophospholipase-like"/>
    <property type="match status" value="1"/>
</dbReference>
<feature type="region of interest" description="N-terminal hotdog fold" evidence="5">
    <location>
        <begin position="1110"/>
        <end position="1245"/>
    </location>
</feature>
<name>A0A0J8QLR7_COCIT</name>
<dbReference type="PROSITE" id="PS52004">
    <property type="entry name" value="KS3_2"/>
    <property type="match status" value="1"/>
</dbReference>
<keyword evidence="2" id="KW-0597">Phosphoprotein</keyword>
<dbReference type="InterPro" id="IPR016035">
    <property type="entry name" value="Acyl_Trfase/lysoPLipase"/>
</dbReference>
<dbReference type="OrthoDB" id="329835at2759"/>
<dbReference type="SUPFAM" id="SSF53901">
    <property type="entry name" value="Thiolase-like"/>
    <property type="match status" value="1"/>
</dbReference>
<dbReference type="InterPro" id="IPR014031">
    <property type="entry name" value="Ketoacyl_synth_C"/>
</dbReference>
<evidence type="ECO:0000256" key="4">
    <source>
        <dbReference type="ARBA" id="ARBA00023315"/>
    </source>
</evidence>